<dbReference type="GO" id="GO:0004519">
    <property type="term" value="F:endonuclease activity"/>
    <property type="evidence" value="ECO:0007669"/>
    <property type="project" value="UniProtKB-KW"/>
</dbReference>
<proteinExistence type="predicted"/>
<evidence type="ECO:0000256" key="1">
    <source>
        <dbReference type="SAM" id="MobiDB-lite"/>
    </source>
</evidence>
<dbReference type="Gene3D" id="3.90.75.10">
    <property type="entry name" value="Homing Intron 3 (I-ppo) Encoded Endonuclease, Chain A"/>
    <property type="match status" value="1"/>
</dbReference>
<keyword evidence="3" id="KW-0255">Endonuclease</keyword>
<name>A0A3N4V1R8_9GAMM</name>
<feature type="domain" description="HNH nuclease" evidence="2">
    <location>
        <begin position="58"/>
        <end position="102"/>
    </location>
</feature>
<feature type="compositionally biased region" description="Basic and acidic residues" evidence="1">
    <location>
        <begin position="100"/>
        <end position="112"/>
    </location>
</feature>
<keyword evidence="3" id="KW-0540">Nuclease</keyword>
<protein>
    <submittedName>
        <fullName evidence="3">HNH endonuclease</fullName>
    </submittedName>
</protein>
<feature type="region of interest" description="Disordered" evidence="1">
    <location>
        <begin position="98"/>
        <end position="122"/>
    </location>
</feature>
<dbReference type="Proteomes" id="UP000269708">
    <property type="component" value="Unassembled WGS sequence"/>
</dbReference>
<comment type="caution">
    <text evidence="3">The sequence shown here is derived from an EMBL/GenBank/DDBJ whole genome shotgun (WGS) entry which is preliminary data.</text>
</comment>
<dbReference type="EMBL" id="RKQN01000003">
    <property type="protein sequence ID" value="RPE76876.1"/>
    <property type="molecule type" value="Genomic_DNA"/>
</dbReference>
<dbReference type="RefSeq" id="WP_123770472.1">
    <property type="nucleotide sequence ID" value="NZ_RKQN01000003.1"/>
</dbReference>
<sequence>MGRSDETVRSWSRKHRPLAERFWEKVEVRAPHECWQWLASTKDGGYGKIADDDGRIQLAHRIAYRLVFGVLSPGLVVCHRCDNPGCVNPQHLFVGTQAENLRDMRNKRRDNPPRGSRHPKARLDEALVARVRADVRNHRRIAKDYGPASMWRPVLTRRVLVPPRRLPLQRLVLRHVL</sequence>
<organism evidence="3 4">
    <name type="scientific">Vulcaniibacterium tengchongense</name>
    <dbReference type="NCBI Taxonomy" id="1273429"/>
    <lineage>
        <taxon>Bacteria</taxon>
        <taxon>Pseudomonadati</taxon>
        <taxon>Pseudomonadota</taxon>
        <taxon>Gammaproteobacteria</taxon>
        <taxon>Lysobacterales</taxon>
        <taxon>Lysobacteraceae</taxon>
        <taxon>Vulcaniibacterium</taxon>
    </lineage>
</organism>
<dbReference type="InterPro" id="IPR003615">
    <property type="entry name" value="HNH_nuc"/>
</dbReference>
<evidence type="ECO:0000313" key="3">
    <source>
        <dbReference type="EMBL" id="RPE76876.1"/>
    </source>
</evidence>
<keyword evidence="3" id="KW-0378">Hydrolase</keyword>
<keyword evidence="4" id="KW-1185">Reference proteome</keyword>
<gene>
    <name evidence="3" type="ORF">EDC50_2127</name>
</gene>
<dbReference type="SUPFAM" id="SSF54060">
    <property type="entry name" value="His-Me finger endonucleases"/>
    <property type="match status" value="1"/>
</dbReference>
<accession>A0A3N4V1R8</accession>
<evidence type="ECO:0000259" key="2">
    <source>
        <dbReference type="Pfam" id="PF13392"/>
    </source>
</evidence>
<reference evidence="3 4" key="1">
    <citation type="submission" date="2018-11" db="EMBL/GenBank/DDBJ databases">
        <title>Genomic Encyclopedia of Type Strains, Phase IV (KMG-IV): sequencing the most valuable type-strain genomes for metagenomic binning, comparative biology and taxonomic classification.</title>
        <authorList>
            <person name="Goeker M."/>
        </authorList>
    </citation>
    <scope>NUCLEOTIDE SEQUENCE [LARGE SCALE GENOMIC DNA]</scope>
    <source>
        <strain evidence="3 4">DSM 25623</strain>
    </source>
</reference>
<dbReference type="InterPro" id="IPR044925">
    <property type="entry name" value="His-Me_finger_sf"/>
</dbReference>
<dbReference type="InterPro" id="IPR044930">
    <property type="entry name" value="Homing_endonuclease_His-Me"/>
</dbReference>
<evidence type="ECO:0000313" key="4">
    <source>
        <dbReference type="Proteomes" id="UP000269708"/>
    </source>
</evidence>
<dbReference type="Pfam" id="PF13392">
    <property type="entry name" value="HNH_3"/>
    <property type="match status" value="1"/>
</dbReference>
<dbReference type="AlphaFoldDB" id="A0A3N4V1R8"/>